<keyword evidence="2" id="KW-1185">Reference proteome</keyword>
<reference evidence="2" key="1">
    <citation type="submission" date="2020-09" db="EMBL/GenBank/DDBJ databases">
        <title>The genome sequence of strain Labrenzia suaedae 4C16A.</title>
        <authorList>
            <person name="Liu Y."/>
        </authorList>
    </citation>
    <scope>NUCLEOTIDE SEQUENCE [LARGE SCALE GENOMIC DNA]</scope>
    <source>
        <strain evidence="2">4C16A</strain>
    </source>
</reference>
<organism evidence="1 2">
    <name type="scientific">Roseibium litorale</name>
    <dbReference type="NCBI Taxonomy" id="2803841"/>
    <lineage>
        <taxon>Bacteria</taxon>
        <taxon>Pseudomonadati</taxon>
        <taxon>Pseudomonadota</taxon>
        <taxon>Alphaproteobacteria</taxon>
        <taxon>Hyphomicrobiales</taxon>
        <taxon>Stappiaceae</taxon>
        <taxon>Roseibium</taxon>
    </lineage>
</organism>
<dbReference type="Pfam" id="PF06059">
    <property type="entry name" value="DUF930"/>
    <property type="match status" value="1"/>
</dbReference>
<dbReference type="InterPro" id="IPR009273">
    <property type="entry name" value="DUF930"/>
</dbReference>
<dbReference type="RefSeq" id="WP_192147519.1">
    <property type="nucleotide sequence ID" value="NZ_JACYXI010000003.1"/>
</dbReference>
<evidence type="ECO:0000313" key="2">
    <source>
        <dbReference type="Proteomes" id="UP000632063"/>
    </source>
</evidence>
<dbReference type="EMBL" id="JACYXI010000003">
    <property type="protein sequence ID" value="MBD8891391.1"/>
    <property type="molecule type" value="Genomic_DNA"/>
</dbReference>
<proteinExistence type="predicted"/>
<comment type="caution">
    <text evidence="1">The sequence shown here is derived from an EMBL/GenBank/DDBJ whole genome shotgun (WGS) entry which is preliminary data.</text>
</comment>
<sequence>MTGVFSNLQAALAGNGFDEVPPSEQLEQSCDVAAMNKLNADKVIAYTFADPVYSSQRIDAPGAVFRKNEEWYRLEYHCQTEKDHRTVVSFDWKVGERVPRSQWDKYYLYP</sequence>
<reference evidence="1 2" key="2">
    <citation type="journal article" date="2021" name="Int. J. Syst. Evol. Microbiol.">
        <title>Roseibium litorale sp. nov., isolated from a tidal flat sediment and proposal for the reclassification of Labrenzia polysiphoniae as Roseibium polysiphoniae comb. nov.</title>
        <authorList>
            <person name="Liu Y."/>
            <person name="Pei T."/>
            <person name="Du J."/>
            <person name="Chao M."/>
            <person name="Deng M.R."/>
            <person name="Zhu H."/>
        </authorList>
    </citation>
    <scope>NUCLEOTIDE SEQUENCE [LARGE SCALE GENOMIC DNA]</scope>
    <source>
        <strain evidence="1 2">4C16A</strain>
    </source>
</reference>
<gene>
    <name evidence="1" type="ORF">IG616_07530</name>
</gene>
<protein>
    <submittedName>
        <fullName evidence="1">DUF930 domain-containing protein</fullName>
    </submittedName>
</protein>
<name>A0ABR9CKN5_9HYPH</name>
<accession>A0ABR9CKN5</accession>
<dbReference type="Proteomes" id="UP000632063">
    <property type="component" value="Unassembled WGS sequence"/>
</dbReference>
<evidence type="ECO:0000313" key="1">
    <source>
        <dbReference type="EMBL" id="MBD8891391.1"/>
    </source>
</evidence>